<evidence type="ECO:0000313" key="8">
    <source>
        <dbReference type="EMBL" id="SPQ01528.1"/>
    </source>
</evidence>
<evidence type="ECO:0000259" key="5">
    <source>
        <dbReference type="PROSITE" id="PS50075"/>
    </source>
</evidence>
<feature type="region of interest" description="N-terminal hotdog fold" evidence="4">
    <location>
        <begin position="1650"/>
        <end position="1784"/>
    </location>
</feature>
<proteinExistence type="predicted"/>
<dbReference type="Pfam" id="PF14765">
    <property type="entry name" value="PS-DH"/>
    <property type="match status" value="1"/>
</dbReference>
<dbReference type="InterPro" id="IPR009875">
    <property type="entry name" value="PilZ_domain"/>
</dbReference>
<dbReference type="Gene3D" id="3.10.129.110">
    <property type="entry name" value="Polyketide synthase dehydratase"/>
    <property type="match status" value="1"/>
</dbReference>
<dbReference type="Pfam" id="PF08659">
    <property type="entry name" value="KR"/>
    <property type="match status" value="1"/>
</dbReference>
<dbReference type="InterPro" id="IPR014030">
    <property type="entry name" value="Ketoacyl_synth_N"/>
</dbReference>
<dbReference type="InterPro" id="IPR036736">
    <property type="entry name" value="ACP-like_sf"/>
</dbReference>
<dbReference type="InterPro" id="IPR020841">
    <property type="entry name" value="PKS_Beta-ketoAc_synthase_dom"/>
</dbReference>
<dbReference type="SUPFAM" id="SSF52151">
    <property type="entry name" value="FabD/lysophospholipase-like"/>
    <property type="match status" value="1"/>
</dbReference>
<dbReference type="SUPFAM" id="SSF141371">
    <property type="entry name" value="PilZ domain-like"/>
    <property type="match status" value="1"/>
</dbReference>
<dbReference type="PANTHER" id="PTHR43775">
    <property type="entry name" value="FATTY ACID SYNTHASE"/>
    <property type="match status" value="1"/>
</dbReference>
<evidence type="ECO:0000313" key="9">
    <source>
        <dbReference type="Proteomes" id="UP000245125"/>
    </source>
</evidence>
<dbReference type="Pfam" id="PF00109">
    <property type="entry name" value="ketoacyl-synt"/>
    <property type="match status" value="1"/>
</dbReference>
<dbReference type="Pfam" id="PF00550">
    <property type="entry name" value="PP-binding"/>
    <property type="match status" value="1"/>
</dbReference>
<dbReference type="InterPro" id="IPR016036">
    <property type="entry name" value="Malonyl_transacylase_ACP-bd"/>
</dbReference>
<dbReference type="InterPro" id="IPR049551">
    <property type="entry name" value="PKS_DH_C"/>
</dbReference>
<keyword evidence="3" id="KW-0808">Transferase</keyword>
<dbReference type="InterPro" id="IPR016039">
    <property type="entry name" value="Thiolase-like"/>
</dbReference>
<feature type="active site" description="Proton acceptor; for dehydratase activity" evidence="4">
    <location>
        <position position="1686"/>
    </location>
</feature>
<evidence type="ECO:0000256" key="4">
    <source>
        <dbReference type="PROSITE-ProRule" id="PRU01363"/>
    </source>
</evidence>
<feature type="active site" description="Proton donor; for dehydratase activity" evidence="4">
    <location>
        <position position="1860"/>
    </location>
</feature>
<dbReference type="Gene3D" id="3.10.129.10">
    <property type="entry name" value="Hotdog Thioesterase"/>
    <property type="match status" value="2"/>
</dbReference>
<feature type="domain" description="PKS/mFAS DH" evidence="7">
    <location>
        <begin position="1650"/>
        <end position="1940"/>
    </location>
</feature>
<dbReference type="Proteomes" id="UP000245125">
    <property type="component" value="Unassembled WGS sequence"/>
</dbReference>
<dbReference type="InterPro" id="IPR036291">
    <property type="entry name" value="NAD(P)-bd_dom_sf"/>
</dbReference>
<feature type="domain" description="Ketosynthase family 3 (KS3)" evidence="6">
    <location>
        <begin position="109"/>
        <end position="570"/>
    </location>
</feature>
<dbReference type="InterPro" id="IPR057326">
    <property type="entry name" value="KR_dom"/>
</dbReference>
<evidence type="ECO:0000256" key="3">
    <source>
        <dbReference type="ARBA" id="ARBA00022679"/>
    </source>
</evidence>
<dbReference type="GO" id="GO:0035438">
    <property type="term" value="F:cyclic-di-GMP binding"/>
    <property type="evidence" value="ECO:0007669"/>
    <property type="project" value="InterPro"/>
</dbReference>
<dbReference type="SUPFAM" id="SSF55048">
    <property type="entry name" value="Probable ACP-binding domain of malonyl-CoA ACP transacylase"/>
    <property type="match status" value="1"/>
</dbReference>
<dbReference type="InterPro" id="IPR006162">
    <property type="entry name" value="Ppantetheine_attach_site"/>
</dbReference>
<keyword evidence="9" id="KW-1185">Reference proteome</keyword>
<dbReference type="SMART" id="SM00825">
    <property type="entry name" value="PKS_KS"/>
    <property type="match status" value="1"/>
</dbReference>
<dbReference type="SMART" id="SM00827">
    <property type="entry name" value="PKS_AT"/>
    <property type="match status" value="1"/>
</dbReference>
<evidence type="ECO:0000259" key="7">
    <source>
        <dbReference type="PROSITE" id="PS52019"/>
    </source>
</evidence>
<dbReference type="EMBL" id="OUUY01000108">
    <property type="protein sequence ID" value="SPQ01528.1"/>
    <property type="molecule type" value="Genomic_DNA"/>
</dbReference>
<dbReference type="GO" id="GO:0071770">
    <property type="term" value="P:DIM/DIP cell wall layer assembly"/>
    <property type="evidence" value="ECO:0007669"/>
    <property type="project" value="TreeGrafter"/>
</dbReference>
<feature type="domain" description="Carrier" evidence="5">
    <location>
        <begin position="1096"/>
        <end position="1172"/>
    </location>
</feature>
<dbReference type="SUPFAM" id="SSF51735">
    <property type="entry name" value="NAD(P)-binding Rossmann-fold domains"/>
    <property type="match status" value="1"/>
</dbReference>
<dbReference type="InterPro" id="IPR001227">
    <property type="entry name" value="Ac_transferase_dom_sf"/>
</dbReference>
<dbReference type="Gene3D" id="3.90.470.20">
    <property type="entry name" value="4'-phosphopantetheinyl transferase domain"/>
    <property type="match status" value="2"/>
</dbReference>
<dbReference type="Gene3D" id="2.40.10.220">
    <property type="entry name" value="predicted glycosyltransferase like domains"/>
    <property type="match status" value="1"/>
</dbReference>
<dbReference type="SUPFAM" id="SSF54637">
    <property type="entry name" value="Thioesterase/thiol ester dehydrase-isomerase"/>
    <property type="match status" value="2"/>
</dbReference>
<dbReference type="PANTHER" id="PTHR43775:SF51">
    <property type="entry name" value="INACTIVE PHENOLPHTHIOCEROL SYNTHESIS POLYKETIDE SYNTHASE TYPE I PKS1-RELATED"/>
    <property type="match status" value="1"/>
</dbReference>
<evidence type="ECO:0000259" key="6">
    <source>
        <dbReference type="PROSITE" id="PS52004"/>
    </source>
</evidence>
<dbReference type="OrthoDB" id="9778690at2"/>
<dbReference type="InterPro" id="IPR042104">
    <property type="entry name" value="PKS_dehydratase_sf"/>
</dbReference>
<dbReference type="Pfam" id="PF21089">
    <property type="entry name" value="PKS_DH_N"/>
    <property type="match status" value="1"/>
</dbReference>
<dbReference type="GO" id="GO:0005737">
    <property type="term" value="C:cytoplasm"/>
    <property type="evidence" value="ECO:0007669"/>
    <property type="project" value="TreeGrafter"/>
</dbReference>
<dbReference type="GO" id="GO:0000287">
    <property type="term" value="F:magnesium ion binding"/>
    <property type="evidence" value="ECO:0007669"/>
    <property type="project" value="InterPro"/>
</dbReference>
<dbReference type="GO" id="GO:0004312">
    <property type="term" value="F:fatty acid synthase activity"/>
    <property type="evidence" value="ECO:0007669"/>
    <property type="project" value="TreeGrafter"/>
</dbReference>
<dbReference type="InterPro" id="IPR050091">
    <property type="entry name" value="PKS_NRPS_Biosynth_Enz"/>
</dbReference>
<dbReference type="InterPro" id="IPR014031">
    <property type="entry name" value="Ketoacyl_synth_C"/>
</dbReference>
<dbReference type="PROSITE" id="PS00012">
    <property type="entry name" value="PHOSPHOPANTETHEINE"/>
    <property type="match status" value="1"/>
</dbReference>
<dbReference type="InterPro" id="IPR029069">
    <property type="entry name" value="HotDog_dom_sf"/>
</dbReference>
<dbReference type="InterPro" id="IPR013968">
    <property type="entry name" value="PKS_KR"/>
</dbReference>
<keyword evidence="1" id="KW-0596">Phosphopantetheine</keyword>
<accession>A0A2U3QJG1</accession>
<dbReference type="SUPFAM" id="SSF53901">
    <property type="entry name" value="Thiolase-like"/>
    <property type="match status" value="1"/>
</dbReference>
<dbReference type="InterPro" id="IPR037143">
    <property type="entry name" value="4-PPantetheinyl_Trfase_dom_sf"/>
</dbReference>
<dbReference type="SMART" id="SM00822">
    <property type="entry name" value="PKS_KR"/>
    <property type="match status" value="1"/>
</dbReference>
<dbReference type="Gene3D" id="3.40.50.720">
    <property type="entry name" value="NAD(P)-binding Rossmann-like Domain"/>
    <property type="match status" value="1"/>
</dbReference>
<keyword evidence="2" id="KW-0597">Phosphoprotein</keyword>
<protein>
    <submittedName>
        <fullName evidence="8">Putative Oxidoreductase, short chain dehydrogenase/reductase family</fullName>
    </submittedName>
</protein>
<dbReference type="Gene3D" id="3.40.47.10">
    <property type="match status" value="1"/>
</dbReference>
<dbReference type="InterPro" id="IPR049900">
    <property type="entry name" value="PKS_mFAS_DH"/>
</dbReference>
<dbReference type="CDD" id="cd00833">
    <property type="entry name" value="PKS"/>
    <property type="match status" value="1"/>
</dbReference>
<organism evidence="8 9">
    <name type="scientific">Candidatus Sulfobium mesophilum</name>
    <dbReference type="NCBI Taxonomy" id="2016548"/>
    <lineage>
        <taxon>Bacteria</taxon>
        <taxon>Pseudomonadati</taxon>
        <taxon>Nitrospirota</taxon>
        <taxon>Nitrospiria</taxon>
        <taxon>Nitrospirales</taxon>
        <taxon>Nitrospiraceae</taxon>
        <taxon>Candidatus Sulfobium</taxon>
    </lineage>
</organism>
<dbReference type="GO" id="GO:0006633">
    <property type="term" value="P:fatty acid biosynthetic process"/>
    <property type="evidence" value="ECO:0007669"/>
    <property type="project" value="TreeGrafter"/>
</dbReference>
<evidence type="ECO:0000256" key="1">
    <source>
        <dbReference type="ARBA" id="ARBA00022450"/>
    </source>
</evidence>
<dbReference type="GO" id="GO:0008897">
    <property type="term" value="F:holo-[acyl-carrier-protein] synthase activity"/>
    <property type="evidence" value="ECO:0007669"/>
    <property type="project" value="InterPro"/>
</dbReference>
<dbReference type="PROSITE" id="PS50075">
    <property type="entry name" value="CARRIER"/>
    <property type="match status" value="1"/>
</dbReference>
<reference evidence="9" key="1">
    <citation type="submission" date="2018-03" db="EMBL/GenBank/DDBJ databases">
        <authorList>
            <person name="Zecchin S."/>
        </authorList>
    </citation>
    <scope>NUCLEOTIDE SEQUENCE [LARGE SCALE GENOMIC DNA]</scope>
</reference>
<dbReference type="Pfam" id="PF07238">
    <property type="entry name" value="PilZ"/>
    <property type="match status" value="1"/>
</dbReference>
<dbReference type="InterPro" id="IPR014043">
    <property type="entry name" value="Acyl_transferase_dom"/>
</dbReference>
<dbReference type="PROSITE" id="PS52004">
    <property type="entry name" value="KS3_2"/>
    <property type="match status" value="1"/>
</dbReference>
<dbReference type="InterPro" id="IPR009081">
    <property type="entry name" value="PP-bd_ACP"/>
</dbReference>
<dbReference type="SUPFAM" id="SSF47336">
    <property type="entry name" value="ACP-like"/>
    <property type="match status" value="1"/>
</dbReference>
<dbReference type="PROSITE" id="PS52019">
    <property type="entry name" value="PKS_MFAS_DH"/>
    <property type="match status" value="1"/>
</dbReference>
<dbReference type="Pfam" id="PF00698">
    <property type="entry name" value="Acyl_transf_1"/>
    <property type="match status" value="1"/>
</dbReference>
<sequence length="2513" mass="277804">MEKRDTRRIPLNREIILTRNGTVYKGFLISISERGLQLIVPQSQQLHANQQTHRFTLTLPISSSKTIDISCREIWCDGDVMGVHIQDPPAEYKAFYKQSYLKIKKEISHDSIAVIGMGCHYPGAPTLKAFWENILARRREFRKLPEHRLPLSEYYDADPTAPDKTYADRAAVIDGFIFDWIKRGIPKTVVDSSDIVHWLALEVALRALEDAGYTRRSTPCDRTGVILGNTLTGEYTRSQSMRLRWPYVSKILKAAAIEKGLPAGLTEDLLHTMEEYYKSAFAPMTEDSLAGGLSNTIAGRICNFLDLRGGGYTVDGACSSSLIAVATAATALSTGTLDLAIAGGVDISLDTFELVGFAKTNALTTGDMRVYDRKASGFLPGEGAGFVVLKRLQDAHTHGNYVYAVLRGWGISSDGKGGITAPKAETQALAIRRAYGKAGYDLSSIDFIEGHGTGTAAGDKAEVEGIAMVMSSGRQADQLRSCGITSLKSLIGHTKAASGIGGFIKAVIAVNRRIIPPTAGCSEPNAAFKDKAKALFPVMHGEIGDINKIMRAGVSGMGFGGINCHVTIESDSKPASALDTSIGERQLMASYQETEIFAVAAQSRQNMLEKINQLKKLAYGISSSELADLSSYLTQEVNAADHFRVAIVASSPDNLIDCLDRTHRILADNEIINGTMKASPQQDIWIGHGQKTPRIGFLFPGQGSQQLNMGRILIDRHAWARDLVSRTDPYLAEHGCRKIIEAIYQPVDRASDVHQVETWMKTLSNSEIAQPAICLCSLLWMRHLENLGIIPQAAGGHSLGELSAFHTAGAFGDMALLRFAAFRGRITAAKAHEAGTMASLSCDREKARKILDETDGYAVIANINSPEQTVVSGEWRAIEKVMRLATASGIKTRRLPVANAFHSRFMSDAASTLAMRAPIPETLPTSKVRLFTSIDGSPVMPGADLKQHFSRQLTHTVDLISLVGNMKKECDLLIEVGPGRVLSDLARSITTGADTYCLPVEGRAGDDRSLNTVLACYFAQGGIIIWPALFQNRLVRPFIPASQRVFIENPCERPLLPIDNKMLKTISAEVPQPPKQAIPKKKSELTDEQQSVSAFAETPDELLNLVSKITGFPVSSISLDNRLLDDLNLDSIKAAELVAKAMKIYHAEGTVDPAAFANSSLREIYDHIMMGKEKSDLSTVSPGKDAWVRNFKIKYVPRPLTPQPASALKQKNVLIVSDHSHAQYHNDLRDVMSRERLLAVTMNYAEVPVASPEELGRFDYFIFLLPADQVNSNLLTAWQALEMAGRLHKIAATIAALKRRFPKPTYAVLQFGGTDLFGIDHATSIVAKGTTAFLSSLRLENPQERIRVLQFSHMSPQAIEKTLAELRAEDTFAIAVYDDELVRCVPVLTPVRSHEFTPRSIPWHSQDVVLVTGGARGITAACTLSFALKTGVRLALVGSTSNIESDPEIRESLNRYSENNISHRYYACDIRDENAVSSLITNIREELGPITGFIHGAAMNKPRRADQASLEDAYNEISPKVLGAINILNILKDSPPKLIVAFGSIIGVTGMAGNAWYGFSNEVLNLVLQQFSGRNPSVEIITCAFSIWADIGMGAKMGSIAFLSKLGIQAIPKEEGIDHFLQMVASSADTPQVIVAGRLGSLDIMRAQPPNQRGRFTREIVFFEQGVEIETKALLTTAQDKYLTHHIFRGTYLFPTVFGIEAMWQAVMAVAGADDHTAIEIEDIRLSYPITVEPDGQTEIRIKALVQESDQAGATTKVKAAIASERMGFDKDCFEATFILNGSLLPSQYTKEIPKEVLDIHPGEDLYGHMLFQGTNFQRIRHIISMTDNQCIFEASTQPPDPDFDGTHQPFTAGDPYFRDTLLQSGQIILPDLRALPIKIDKWEIYFRPHGFDKYLIIGNILERNNDTVVAEVTAVDQNGTIVEKILGYTVKIIERIQDAPTVNDLLSPDHWDENRINLKIAQLCNEVKAELPAVRIKHVPLLSKMAKPERHFLEHTLFESACQSTSPRPADASVPITVAWTEQGKPFLPGNDNIALSCSHDAKLLICSAGLAPQGCDVEPVIHRDAEEWDLMLGSDNQQLLDRLQKEGESYDEAATRIWCAAEALLKATDMRQNELRYSYSIGDCVAFSGTEGIVVFTFPVRLLRGPQRIIAVATRLNLPSTLMDRNKSTCLVTLQESAEILDESGPQGNKVFVCRFNLGLKDNASISGGVNFANYAHWLGNVREAALKPVGKYISDEFYNGHFMVTNHTETDIMRHVRNHESIEARMWIDQVFGYKDSSIRLKFGWFKITEDGIIVPVAFSDHQVSWIKVVGHGLVEPVECPSFFADFLRENNMSPKLPKTKQLENLPPVAVITADDFGEMMREYDLIGRNKSAAAETMVDTSMQHSNLAQNIYFSNYFVWQGHLIDKYMYELDPQLYMSMSSKAQFATTRCQVIHLREAMPFDRVAITLQVHRVWKRALELYFEYFKVTPSNERIKLAYGHHTIVWASTDETDKYVPMDIPAIFINKLIS</sequence>
<evidence type="ECO:0000256" key="2">
    <source>
        <dbReference type="ARBA" id="ARBA00022553"/>
    </source>
</evidence>
<dbReference type="Gene3D" id="3.40.366.10">
    <property type="entry name" value="Malonyl-Coenzyme A Acyl Carrier Protein, domain 2"/>
    <property type="match status" value="1"/>
</dbReference>
<gene>
    <name evidence="8" type="ORF">NBG4_60004</name>
</gene>
<dbReference type="Pfam" id="PF02801">
    <property type="entry name" value="Ketoacyl-synt_C"/>
    <property type="match status" value="1"/>
</dbReference>
<feature type="region of interest" description="C-terminal hotdog fold" evidence="4">
    <location>
        <begin position="1798"/>
        <end position="1940"/>
    </location>
</feature>
<dbReference type="InterPro" id="IPR016035">
    <property type="entry name" value="Acyl_Trfase/lysoPLipase"/>
</dbReference>
<dbReference type="Gene3D" id="1.10.1200.10">
    <property type="entry name" value="ACP-like"/>
    <property type="match status" value="1"/>
</dbReference>
<dbReference type="InterPro" id="IPR049552">
    <property type="entry name" value="PKS_DH_N"/>
</dbReference>
<name>A0A2U3QJG1_9BACT</name>
<dbReference type="GO" id="GO:0005886">
    <property type="term" value="C:plasma membrane"/>
    <property type="evidence" value="ECO:0007669"/>
    <property type="project" value="TreeGrafter"/>
</dbReference>